<feature type="compositionally biased region" description="Acidic residues" evidence="18">
    <location>
        <begin position="1"/>
        <end position="10"/>
    </location>
</feature>
<protein>
    <recommendedName>
        <fullName evidence="5">Rab GTPase-binding effector protein 2</fullName>
    </recommendedName>
</protein>
<dbReference type="GO" id="GO:0005813">
    <property type="term" value="C:centrosome"/>
    <property type="evidence" value="ECO:0007669"/>
    <property type="project" value="UniProtKB-SubCell"/>
</dbReference>
<evidence type="ECO:0000256" key="11">
    <source>
        <dbReference type="ARBA" id="ARBA00022794"/>
    </source>
</evidence>
<evidence type="ECO:0000313" key="22">
    <source>
        <dbReference type="Proteomes" id="UP000694424"/>
    </source>
</evidence>
<dbReference type="InterPro" id="IPR003914">
    <property type="entry name" value="Rabaptin"/>
</dbReference>
<evidence type="ECO:0000256" key="12">
    <source>
        <dbReference type="ARBA" id="ARBA00022927"/>
    </source>
</evidence>
<feature type="coiled-coil region" evidence="17">
    <location>
        <begin position="228"/>
        <end position="287"/>
    </location>
</feature>
<feature type="domain" description="Rabaptin coiled-coil" evidence="19">
    <location>
        <begin position="20"/>
        <end position="148"/>
    </location>
</feature>
<dbReference type="GO" id="GO:0030030">
    <property type="term" value="P:cell projection organization"/>
    <property type="evidence" value="ECO:0007669"/>
    <property type="project" value="UniProtKB-KW"/>
</dbReference>
<comment type="function">
    <text evidence="16">Plays a role in membrane trafficking and in homotypic early endosome fusion. Participates in arteriogenesis by regulating vascular endothelial growth factor receptor 2/VEGFR2 cell surface expression and endosomal trafficking. By interacting with SDCCAG8, localizes to centrosomes and plays a critical role in ciliogenesis.</text>
</comment>
<evidence type="ECO:0000256" key="16">
    <source>
        <dbReference type="ARBA" id="ARBA00045310"/>
    </source>
</evidence>
<evidence type="ECO:0000256" key="5">
    <source>
        <dbReference type="ARBA" id="ARBA00019765"/>
    </source>
</evidence>
<evidence type="ECO:0000256" key="15">
    <source>
        <dbReference type="ARBA" id="ARBA00023273"/>
    </source>
</evidence>
<dbReference type="AlphaFoldDB" id="A0A8B9QKX7"/>
<keyword evidence="11" id="KW-0970">Cilium biogenesis/degradation</keyword>
<dbReference type="Gene3D" id="1.20.5.340">
    <property type="match status" value="1"/>
</dbReference>
<dbReference type="InterPro" id="IPR015390">
    <property type="entry name" value="Rabaptin_Rab5-bd_dom"/>
</dbReference>
<proteinExistence type="inferred from homology"/>
<dbReference type="Pfam" id="PF09311">
    <property type="entry name" value="Rab5-bind"/>
    <property type="match status" value="1"/>
</dbReference>
<reference evidence="21" key="2">
    <citation type="submission" date="2025-09" db="UniProtKB">
        <authorList>
            <consortium name="Ensembl"/>
        </authorList>
    </citation>
    <scope>IDENTIFICATION</scope>
</reference>
<dbReference type="GO" id="GO:0005096">
    <property type="term" value="F:GTPase activator activity"/>
    <property type="evidence" value="ECO:0007669"/>
    <property type="project" value="InterPro"/>
</dbReference>
<evidence type="ECO:0000256" key="8">
    <source>
        <dbReference type="ARBA" id="ARBA00022553"/>
    </source>
</evidence>
<dbReference type="SUPFAM" id="SSF103652">
    <property type="entry name" value="G protein-binding domain"/>
    <property type="match status" value="1"/>
</dbReference>
<dbReference type="Ensembl" id="ENSAOWT00000032604.1">
    <property type="protein sequence ID" value="ENSAOWP00000028787.1"/>
    <property type="gene ID" value="ENSAOWG00000019391.1"/>
</dbReference>
<evidence type="ECO:0000256" key="2">
    <source>
        <dbReference type="ARBA" id="ARBA00004300"/>
    </source>
</evidence>
<keyword evidence="14" id="KW-0206">Cytoskeleton</keyword>
<dbReference type="GO" id="GO:0005769">
    <property type="term" value="C:early endosome"/>
    <property type="evidence" value="ECO:0007669"/>
    <property type="project" value="UniProtKB-SubCell"/>
</dbReference>
<keyword evidence="10" id="KW-0967">Endosome</keyword>
<dbReference type="GO" id="GO:0006897">
    <property type="term" value="P:endocytosis"/>
    <property type="evidence" value="ECO:0007669"/>
    <property type="project" value="UniProtKB-KW"/>
</dbReference>
<keyword evidence="9" id="KW-0254">Endocytosis</keyword>
<dbReference type="PANTHER" id="PTHR31179">
    <property type="entry name" value="RAB GTPASE-BINDING EFFECTOR PROTEIN"/>
    <property type="match status" value="1"/>
</dbReference>
<evidence type="ECO:0000256" key="14">
    <source>
        <dbReference type="ARBA" id="ARBA00023212"/>
    </source>
</evidence>
<evidence type="ECO:0000256" key="3">
    <source>
        <dbReference type="ARBA" id="ARBA00004412"/>
    </source>
</evidence>
<comment type="similarity">
    <text evidence="4">Belongs to the rabaptin family.</text>
</comment>
<keyword evidence="12" id="KW-0653">Protein transport</keyword>
<keyword evidence="7" id="KW-0963">Cytoplasm</keyword>
<evidence type="ECO:0000256" key="9">
    <source>
        <dbReference type="ARBA" id="ARBA00022583"/>
    </source>
</evidence>
<feature type="region of interest" description="Disordered" evidence="18">
    <location>
        <begin position="388"/>
        <end position="414"/>
    </location>
</feature>
<feature type="domain" description="Rabaptin GTPase-Rab5 binding" evidence="20">
    <location>
        <begin position="227"/>
        <end position="293"/>
    </location>
</feature>
<feature type="coiled-coil region" evidence="17">
    <location>
        <begin position="71"/>
        <end position="150"/>
    </location>
</feature>
<reference evidence="21" key="1">
    <citation type="submission" date="2025-08" db="UniProtKB">
        <authorList>
            <consortium name="Ensembl"/>
        </authorList>
    </citation>
    <scope>IDENTIFICATION</scope>
</reference>
<name>A0A8B9QKX7_APTOW</name>
<evidence type="ECO:0000256" key="4">
    <source>
        <dbReference type="ARBA" id="ARBA00006603"/>
    </source>
</evidence>
<feature type="region of interest" description="Disordered" evidence="18">
    <location>
        <begin position="1"/>
        <end position="22"/>
    </location>
</feature>
<accession>A0A8B9QKX7</accession>
<evidence type="ECO:0000256" key="10">
    <source>
        <dbReference type="ARBA" id="ARBA00022753"/>
    </source>
</evidence>
<evidence type="ECO:0000256" key="18">
    <source>
        <dbReference type="SAM" id="MobiDB-lite"/>
    </source>
</evidence>
<keyword evidence="13 17" id="KW-0175">Coiled coil</keyword>
<feature type="region of interest" description="Disordered" evidence="18">
    <location>
        <begin position="297"/>
        <end position="376"/>
    </location>
</feature>
<dbReference type="GO" id="GO:0015031">
    <property type="term" value="P:protein transport"/>
    <property type="evidence" value="ECO:0007669"/>
    <property type="project" value="UniProtKB-KW"/>
</dbReference>
<evidence type="ECO:0000259" key="19">
    <source>
        <dbReference type="Pfam" id="PF03528"/>
    </source>
</evidence>
<keyword evidence="6" id="KW-0813">Transport</keyword>
<evidence type="ECO:0000256" key="17">
    <source>
        <dbReference type="SAM" id="Coils"/>
    </source>
</evidence>
<evidence type="ECO:0000256" key="6">
    <source>
        <dbReference type="ARBA" id="ARBA00022448"/>
    </source>
</evidence>
<evidence type="ECO:0000256" key="7">
    <source>
        <dbReference type="ARBA" id="ARBA00022490"/>
    </source>
</evidence>
<dbReference type="PANTHER" id="PTHR31179:SF6">
    <property type="entry name" value="RAB GTPASE-BINDING EFFECTOR PROTEIN 2"/>
    <property type="match status" value="1"/>
</dbReference>
<dbReference type="Pfam" id="PF03528">
    <property type="entry name" value="Rabaptin"/>
    <property type="match status" value="1"/>
</dbReference>
<keyword evidence="22" id="KW-1185">Reference proteome</keyword>
<evidence type="ECO:0000259" key="20">
    <source>
        <dbReference type="Pfam" id="PF09311"/>
    </source>
</evidence>
<comment type="subcellular location">
    <subcellularLocation>
        <location evidence="1">Cytoplasm</location>
        <location evidence="1">Cytoskeleton</location>
        <location evidence="1">Cilium basal body</location>
    </subcellularLocation>
    <subcellularLocation>
        <location evidence="2">Cytoplasm</location>
        <location evidence="2">Cytoskeleton</location>
        <location evidence="2">Microtubule organizing center</location>
        <location evidence="2">Centrosome</location>
    </subcellularLocation>
    <subcellularLocation>
        <location evidence="3">Early endosome</location>
    </subcellularLocation>
</comment>
<organism evidence="21 22">
    <name type="scientific">Apteryx owenii</name>
    <name type="common">Little spotted kiwi</name>
    <dbReference type="NCBI Taxonomy" id="8824"/>
    <lineage>
        <taxon>Eukaryota</taxon>
        <taxon>Metazoa</taxon>
        <taxon>Chordata</taxon>
        <taxon>Craniata</taxon>
        <taxon>Vertebrata</taxon>
        <taxon>Euteleostomi</taxon>
        <taxon>Archelosauria</taxon>
        <taxon>Archosauria</taxon>
        <taxon>Dinosauria</taxon>
        <taxon>Saurischia</taxon>
        <taxon>Theropoda</taxon>
        <taxon>Coelurosauria</taxon>
        <taxon>Aves</taxon>
        <taxon>Palaeognathae</taxon>
        <taxon>Apterygiformes</taxon>
        <taxon>Apterygidae</taxon>
        <taxon>Apteryx</taxon>
    </lineage>
</organism>
<evidence type="ECO:0000256" key="1">
    <source>
        <dbReference type="ARBA" id="ARBA00004120"/>
    </source>
</evidence>
<sequence length="414" mass="43041">GESGEPDGSEQDAAPGAGDAEGTIQALRVQLAAALAEAETVRAVATVSESTKQEAVAAVRRQCQEEVASLQAILKDSIRSYEAQLAALRQEWRPAAPREPPPDSLELQMEKAQEDSRRLRSVVEPMEEEITQLRARLARAEGLIRELRGDPEGRLSPASADEAEEDDGLAFARGCDSLSIAGSVASSGAPAQDDTASLLSTATLVPESIYLPPPGFQLVPDGAWAQLQDEAGERLEAATRERQGLEEALRRSSEDCAKQVRVLLGQVQDSERLLQNLQATVSQTQRRTQEQMVGADGVWGGRTGALAPSPPPGLTPVLSRPVAASPGRAGRVPQAPERGGAAPQRGERGAAGAAGPPQPWGRRGPQRAPARLRAGTVGGVAAWGGGDVALEGGHGPGEHVPAAGDVPLGGTGHA</sequence>
<evidence type="ECO:0000256" key="13">
    <source>
        <dbReference type="ARBA" id="ARBA00023054"/>
    </source>
</evidence>
<dbReference type="Proteomes" id="UP000694424">
    <property type="component" value="Unplaced"/>
</dbReference>
<evidence type="ECO:0000313" key="21">
    <source>
        <dbReference type="Ensembl" id="ENSAOWP00000028787.1"/>
    </source>
</evidence>
<dbReference type="GO" id="GO:0008083">
    <property type="term" value="F:growth factor activity"/>
    <property type="evidence" value="ECO:0007669"/>
    <property type="project" value="InterPro"/>
</dbReference>
<keyword evidence="8" id="KW-0597">Phosphoprotein</keyword>
<keyword evidence="15" id="KW-0966">Cell projection</keyword>
<dbReference type="InterPro" id="IPR018514">
    <property type="entry name" value="Rabaptin_CC"/>
</dbReference>
<feature type="compositionally biased region" description="Low complexity" evidence="18">
    <location>
        <begin position="338"/>
        <end position="375"/>
    </location>
</feature>